<dbReference type="EMBL" id="KV454416">
    <property type="protein sequence ID" value="ODQ63110.1"/>
    <property type="molecule type" value="Genomic_DNA"/>
</dbReference>
<dbReference type="Pfam" id="PF00884">
    <property type="entry name" value="Sulfatase"/>
    <property type="match status" value="1"/>
</dbReference>
<dbReference type="InterPro" id="IPR017850">
    <property type="entry name" value="Alkaline_phosphatase_core_sf"/>
</dbReference>
<dbReference type="CDD" id="cd16147">
    <property type="entry name" value="G6S"/>
    <property type="match status" value="1"/>
</dbReference>
<accession>A0A1E3PCU4</accession>
<proteinExistence type="inferred from homology"/>
<dbReference type="Gene3D" id="3.40.720.10">
    <property type="entry name" value="Alkaline Phosphatase, subunit A"/>
    <property type="match status" value="1"/>
</dbReference>
<evidence type="ECO:0000313" key="4">
    <source>
        <dbReference type="Proteomes" id="UP000095009"/>
    </source>
</evidence>
<dbReference type="PANTHER" id="PTHR43108:SF8">
    <property type="entry name" value="SD21168P"/>
    <property type="match status" value="1"/>
</dbReference>
<dbReference type="OrthoDB" id="96314at2759"/>
<dbReference type="Proteomes" id="UP000095009">
    <property type="component" value="Unassembled WGS sequence"/>
</dbReference>
<reference evidence="3 4" key="1">
    <citation type="journal article" date="2016" name="Proc. Natl. Acad. Sci. U.S.A.">
        <title>Comparative genomics of biotechnologically important yeasts.</title>
        <authorList>
            <person name="Riley R."/>
            <person name="Haridas S."/>
            <person name="Wolfe K.H."/>
            <person name="Lopes M.R."/>
            <person name="Hittinger C.T."/>
            <person name="Goeker M."/>
            <person name="Salamov A.A."/>
            <person name="Wisecaver J.H."/>
            <person name="Long T.M."/>
            <person name="Calvey C.H."/>
            <person name="Aerts A.L."/>
            <person name="Barry K.W."/>
            <person name="Choi C."/>
            <person name="Clum A."/>
            <person name="Coughlan A.Y."/>
            <person name="Deshpande S."/>
            <person name="Douglass A.P."/>
            <person name="Hanson S.J."/>
            <person name="Klenk H.-P."/>
            <person name="LaButti K.M."/>
            <person name="Lapidus A."/>
            <person name="Lindquist E.A."/>
            <person name="Lipzen A.M."/>
            <person name="Meier-Kolthoff J.P."/>
            <person name="Ohm R.A."/>
            <person name="Otillar R.P."/>
            <person name="Pangilinan J.L."/>
            <person name="Peng Y."/>
            <person name="Rokas A."/>
            <person name="Rosa C.A."/>
            <person name="Scheuner C."/>
            <person name="Sibirny A.A."/>
            <person name="Slot J.C."/>
            <person name="Stielow J.B."/>
            <person name="Sun H."/>
            <person name="Kurtzman C.P."/>
            <person name="Blackwell M."/>
            <person name="Grigoriev I.V."/>
            <person name="Jeffries T.W."/>
        </authorList>
    </citation>
    <scope>NUCLEOTIDE SEQUENCE [LARGE SCALE GENOMIC DNA]</scope>
    <source>
        <strain evidence="3 4">DSM 6958</strain>
    </source>
</reference>
<sequence>MTICLFLKKHIFQEGARLTSHYCNTALCYPSRVSLLRGQLAHNTHVTDEHPPYGGFNDDYLPIWFKEVGYDKYYIGKIINQMTINNYKESWMKGWDDTDFLLNPFTYLYYNATFARNGGEPQKRLDKYSSDVIAEKKYALLDDIVDTRSSKESSGEATAPFFVTAPISAHTNIETDLEEYKIIVTDPQYSNSHSCLFKDVKLPRNENFNTDIPGGASWIRNLLKLNQAMENILDEFYRACLHSLQSVDEMTDDIFKKLEKANLLEDIYIIYSSDNGFPLETHRCGAGKGTLYEEDINFAFAIRGPGVFRNRISTHVSGHIGLEFTFFKLANIEDKSFFDGKAIPILGSELGRFWKHTQVEYWGLALIEHGTIPIRKALWLISDGYNLYYSTWCTGEIELYDMIRDPHQMQFLVLRDEHSRFLSFSSSLPDNFSTNQIITSPNALLLLLRDCKNDQCRHPWRHIHSSDGSFLEFNEIIDALDSKYDDFYASIEQVSFASCPNGHVLSKHGSQWRNDRIF</sequence>
<comment type="similarity">
    <text evidence="1">Belongs to the sulfatase family.</text>
</comment>
<feature type="domain" description="Sulfatase N-terminal" evidence="2">
    <location>
        <begin position="12"/>
        <end position="331"/>
    </location>
</feature>
<dbReference type="GO" id="GO:0008449">
    <property type="term" value="F:N-acetylglucosamine-6-sulfatase activity"/>
    <property type="evidence" value="ECO:0007669"/>
    <property type="project" value="TreeGrafter"/>
</dbReference>
<dbReference type="GO" id="GO:0019637">
    <property type="term" value="P:organophosphate metabolic process"/>
    <property type="evidence" value="ECO:0007669"/>
    <property type="project" value="UniProtKB-ARBA"/>
</dbReference>
<organism evidence="3 4">
    <name type="scientific">Nadsonia fulvescens var. elongata DSM 6958</name>
    <dbReference type="NCBI Taxonomy" id="857566"/>
    <lineage>
        <taxon>Eukaryota</taxon>
        <taxon>Fungi</taxon>
        <taxon>Dikarya</taxon>
        <taxon>Ascomycota</taxon>
        <taxon>Saccharomycotina</taxon>
        <taxon>Dipodascomycetes</taxon>
        <taxon>Dipodascales</taxon>
        <taxon>Dipodascales incertae sedis</taxon>
        <taxon>Nadsonia</taxon>
    </lineage>
</organism>
<keyword evidence="4" id="KW-1185">Reference proteome</keyword>
<protein>
    <submittedName>
        <fullName evidence="3">Alkaline phosphatase-like protein</fullName>
    </submittedName>
</protein>
<name>A0A1E3PCU4_9ASCO</name>
<dbReference type="AlphaFoldDB" id="A0A1E3PCU4"/>
<dbReference type="PANTHER" id="PTHR43108">
    <property type="entry name" value="N-ACETYLGLUCOSAMINE-6-SULFATASE FAMILY MEMBER"/>
    <property type="match status" value="1"/>
</dbReference>
<evidence type="ECO:0000256" key="1">
    <source>
        <dbReference type="ARBA" id="ARBA00008779"/>
    </source>
</evidence>
<gene>
    <name evidence="3" type="ORF">NADFUDRAFT_72219</name>
</gene>
<dbReference type="STRING" id="857566.A0A1E3PCU4"/>
<evidence type="ECO:0000313" key="3">
    <source>
        <dbReference type="EMBL" id="ODQ63110.1"/>
    </source>
</evidence>
<dbReference type="SUPFAM" id="SSF53649">
    <property type="entry name" value="Alkaline phosphatase-like"/>
    <property type="match status" value="1"/>
</dbReference>
<evidence type="ECO:0000259" key="2">
    <source>
        <dbReference type="Pfam" id="PF00884"/>
    </source>
</evidence>
<dbReference type="InterPro" id="IPR000917">
    <property type="entry name" value="Sulfatase_N"/>
</dbReference>
<dbReference type="GO" id="GO:0005539">
    <property type="term" value="F:glycosaminoglycan binding"/>
    <property type="evidence" value="ECO:0007669"/>
    <property type="project" value="TreeGrafter"/>
</dbReference>